<dbReference type="eggNOG" id="ENOG50332P0">
    <property type="taxonomic scope" value="Bacteria"/>
</dbReference>
<protein>
    <recommendedName>
        <fullName evidence="1">DUF2281 domain-containing protein</fullName>
    </recommendedName>
</protein>
<evidence type="ECO:0000313" key="3">
    <source>
        <dbReference type="Proteomes" id="UP000010471"/>
    </source>
</evidence>
<dbReference type="OrthoDB" id="9813823at2"/>
<gene>
    <name evidence="2" type="ORF">Mic7113_0623</name>
</gene>
<proteinExistence type="predicted"/>
<sequence length="76" mass="9091">MTVQEETIAKIRKLPEPLVQQVNDFIEFLLMRNDSKRAALWMQFNEALEIAESDFTDYLPNLEDYEERLARGEIQW</sequence>
<dbReference type="RefSeq" id="WP_015180700.1">
    <property type="nucleotide sequence ID" value="NC_019738.1"/>
</dbReference>
<dbReference type="Proteomes" id="UP000010471">
    <property type="component" value="Chromosome"/>
</dbReference>
<feature type="domain" description="DUF2281" evidence="1">
    <location>
        <begin position="8"/>
        <end position="36"/>
    </location>
</feature>
<dbReference type="KEGG" id="mic:Mic7113_0623"/>
<evidence type="ECO:0000259" key="1">
    <source>
        <dbReference type="Pfam" id="PF10047"/>
    </source>
</evidence>
<reference evidence="2 3" key="1">
    <citation type="submission" date="2012-06" db="EMBL/GenBank/DDBJ databases">
        <title>Finished chromosome of genome of Microcoleus sp. PCC 7113.</title>
        <authorList>
            <consortium name="US DOE Joint Genome Institute"/>
            <person name="Gugger M."/>
            <person name="Coursin T."/>
            <person name="Rippka R."/>
            <person name="Tandeau De Marsac N."/>
            <person name="Huntemann M."/>
            <person name="Wei C.-L."/>
            <person name="Han J."/>
            <person name="Detter J.C."/>
            <person name="Han C."/>
            <person name="Tapia R."/>
            <person name="Chen A."/>
            <person name="Kyrpides N."/>
            <person name="Mavromatis K."/>
            <person name="Markowitz V."/>
            <person name="Szeto E."/>
            <person name="Ivanova N."/>
            <person name="Pagani I."/>
            <person name="Pati A."/>
            <person name="Goodwin L."/>
            <person name="Nordberg H.P."/>
            <person name="Cantor M.N."/>
            <person name="Hua S.X."/>
            <person name="Woyke T."/>
            <person name="Kerfeld C.A."/>
        </authorList>
    </citation>
    <scope>NUCLEOTIDE SEQUENCE [LARGE SCALE GENOMIC DNA]</scope>
    <source>
        <strain evidence="2 3">PCC 7113</strain>
    </source>
</reference>
<dbReference type="AlphaFoldDB" id="K9WAK8"/>
<dbReference type="STRING" id="1173027.Mic7113_0623"/>
<name>K9WAK8_9CYAN</name>
<dbReference type="HOGENOM" id="CLU_172577_0_0_3"/>
<dbReference type="EMBL" id="CP003630">
    <property type="protein sequence ID" value="AFZ16537.1"/>
    <property type="molecule type" value="Genomic_DNA"/>
</dbReference>
<accession>K9WAK8</accession>
<keyword evidence="3" id="KW-1185">Reference proteome</keyword>
<organism evidence="2 3">
    <name type="scientific">Allocoleopsis franciscana PCC 7113</name>
    <dbReference type="NCBI Taxonomy" id="1173027"/>
    <lineage>
        <taxon>Bacteria</taxon>
        <taxon>Bacillati</taxon>
        <taxon>Cyanobacteriota</taxon>
        <taxon>Cyanophyceae</taxon>
        <taxon>Coleofasciculales</taxon>
        <taxon>Coleofasciculaceae</taxon>
        <taxon>Allocoleopsis</taxon>
        <taxon>Allocoleopsis franciscana</taxon>
    </lineage>
</organism>
<dbReference type="Pfam" id="PF10047">
    <property type="entry name" value="DUF2281"/>
    <property type="match status" value="1"/>
</dbReference>
<evidence type="ECO:0000313" key="2">
    <source>
        <dbReference type="EMBL" id="AFZ16537.1"/>
    </source>
</evidence>
<dbReference type="InterPro" id="IPR018739">
    <property type="entry name" value="DUF2281"/>
</dbReference>